<keyword evidence="1" id="KW-1133">Transmembrane helix</keyword>
<feature type="non-terminal residue" evidence="3">
    <location>
        <position position="1"/>
    </location>
</feature>
<feature type="transmembrane region" description="Helical" evidence="1">
    <location>
        <begin position="112"/>
        <end position="132"/>
    </location>
</feature>
<evidence type="ECO:0000313" key="3">
    <source>
        <dbReference type="EMBL" id="KAF9976429.1"/>
    </source>
</evidence>
<accession>A0A9P6JGN7</accession>
<dbReference type="PANTHER" id="PTHR36853">
    <property type="entry name" value="EXPRESSED PROTEIN"/>
    <property type="match status" value="1"/>
</dbReference>
<feature type="domain" description="Vacuolar sorting protein Vps3844 C-terminal" evidence="2">
    <location>
        <begin position="55"/>
        <end position="138"/>
    </location>
</feature>
<evidence type="ECO:0000259" key="2">
    <source>
        <dbReference type="Pfam" id="PF12955"/>
    </source>
</evidence>
<dbReference type="OrthoDB" id="5583277at2759"/>
<organism evidence="3 4">
    <name type="scientific">Modicella reniformis</name>
    <dbReference type="NCBI Taxonomy" id="1440133"/>
    <lineage>
        <taxon>Eukaryota</taxon>
        <taxon>Fungi</taxon>
        <taxon>Fungi incertae sedis</taxon>
        <taxon>Mucoromycota</taxon>
        <taxon>Mortierellomycotina</taxon>
        <taxon>Mortierellomycetes</taxon>
        <taxon>Mortierellales</taxon>
        <taxon>Mortierellaceae</taxon>
        <taxon>Modicella</taxon>
    </lineage>
</organism>
<dbReference type="Proteomes" id="UP000749646">
    <property type="component" value="Unassembled WGS sequence"/>
</dbReference>
<sequence>IHKTYTTTIFLIAPSSGDHPLEMGSETFDNYLSSSSSQPLRKRAQPLSASNNNHCYGSEADCQTGTNGCHQHGACVLSSAANCYHCKCSKINTTQYSGPTCDKIDLSIQFHLFFWLGLGLVLAVITAVGLILQMGSQSEGGLPVGPTRAQLKRD</sequence>
<dbReference type="PANTHER" id="PTHR36853:SF1">
    <property type="entry name" value="DUF3844 DOMAIN-CONTAINING PROTEIN"/>
    <property type="match status" value="1"/>
</dbReference>
<evidence type="ECO:0000313" key="4">
    <source>
        <dbReference type="Proteomes" id="UP000749646"/>
    </source>
</evidence>
<reference evidence="3" key="1">
    <citation type="journal article" date="2020" name="Fungal Divers.">
        <title>Resolving the Mortierellaceae phylogeny through synthesis of multi-gene phylogenetics and phylogenomics.</title>
        <authorList>
            <person name="Vandepol N."/>
            <person name="Liber J."/>
            <person name="Desiro A."/>
            <person name="Na H."/>
            <person name="Kennedy M."/>
            <person name="Barry K."/>
            <person name="Grigoriev I.V."/>
            <person name="Miller A.N."/>
            <person name="O'Donnell K."/>
            <person name="Stajich J.E."/>
            <person name="Bonito G."/>
        </authorList>
    </citation>
    <scope>NUCLEOTIDE SEQUENCE</scope>
    <source>
        <strain evidence="3">MES-2147</strain>
    </source>
</reference>
<dbReference type="EMBL" id="JAAAHW010004263">
    <property type="protein sequence ID" value="KAF9976429.1"/>
    <property type="molecule type" value="Genomic_DNA"/>
</dbReference>
<dbReference type="Pfam" id="PF12955">
    <property type="entry name" value="Vps3844_C"/>
    <property type="match status" value="1"/>
</dbReference>
<keyword evidence="4" id="KW-1185">Reference proteome</keyword>
<evidence type="ECO:0000256" key="1">
    <source>
        <dbReference type="SAM" id="Phobius"/>
    </source>
</evidence>
<dbReference type="AlphaFoldDB" id="A0A9P6JGN7"/>
<keyword evidence="1" id="KW-0812">Transmembrane</keyword>
<dbReference type="GO" id="GO:0005783">
    <property type="term" value="C:endoplasmic reticulum"/>
    <property type="evidence" value="ECO:0007669"/>
    <property type="project" value="TreeGrafter"/>
</dbReference>
<dbReference type="InterPro" id="IPR024382">
    <property type="entry name" value="Vps3844_C"/>
</dbReference>
<proteinExistence type="predicted"/>
<keyword evidence="1" id="KW-0472">Membrane</keyword>
<protein>
    <recommendedName>
        <fullName evidence="2">Vacuolar sorting protein Vps3844 C-terminal domain-containing protein</fullName>
    </recommendedName>
</protein>
<comment type="caution">
    <text evidence="3">The sequence shown here is derived from an EMBL/GenBank/DDBJ whole genome shotgun (WGS) entry which is preliminary data.</text>
</comment>
<name>A0A9P6JGN7_9FUNG</name>
<gene>
    <name evidence="3" type="ORF">BGZ65_007848</name>
</gene>
<dbReference type="InterPro" id="IPR053065">
    <property type="entry name" value="Archenteron_Induction-Rel"/>
</dbReference>